<dbReference type="EMBL" id="CP097510">
    <property type="protein sequence ID" value="URE37605.1"/>
    <property type="molecule type" value="Genomic_DNA"/>
</dbReference>
<dbReference type="GO" id="GO:0009686">
    <property type="term" value="P:gibberellin biosynthetic process"/>
    <property type="evidence" value="ECO:0007669"/>
    <property type="project" value="TreeGrafter"/>
</dbReference>
<dbReference type="PANTHER" id="PTHR31739:SF4">
    <property type="entry name" value="ENT-COPALYL DIPHOSPHATE SYNTHASE, CHLOROPLASTIC"/>
    <property type="match status" value="1"/>
</dbReference>
<dbReference type="InterPro" id="IPR000182">
    <property type="entry name" value="GNAT_dom"/>
</dbReference>
<dbReference type="AlphaFoldDB" id="A0A9E7HPM0"/>
<evidence type="ECO:0000259" key="9">
    <source>
        <dbReference type="PROSITE" id="PS51186"/>
    </source>
</evidence>
<dbReference type="Gene3D" id="1.50.10.160">
    <property type="match status" value="1"/>
</dbReference>
<evidence type="ECO:0000256" key="7">
    <source>
        <dbReference type="ARBA" id="ARBA00025786"/>
    </source>
</evidence>
<dbReference type="InterPro" id="IPR036965">
    <property type="entry name" value="Terpene_synth_N_sf"/>
</dbReference>
<dbReference type="GO" id="GO:0010333">
    <property type="term" value="F:terpene synthase activity"/>
    <property type="evidence" value="ECO:0007669"/>
    <property type="project" value="InterPro"/>
</dbReference>
<evidence type="ECO:0000256" key="8">
    <source>
        <dbReference type="SAM" id="MobiDB-lite"/>
    </source>
</evidence>
<dbReference type="GO" id="GO:0009507">
    <property type="term" value="C:chloroplast"/>
    <property type="evidence" value="ECO:0007669"/>
    <property type="project" value="TreeGrafter"/>
</dbReference>
<dbReference type="Gene3D" id="1.10.600.10">
    <property type="entry name" value="Farnesyl Diphosphate Synthase"/>
    <property type="match status" value="1"/>
</dbReference>
<dbReference type="InterPro" id="IPR050148">
    <property type="entry name" value="Terpene_synthase-like"/>
</dbReference>
<dbReference type="Pfam" id="PF01397">
    <property type="entry name" value="Terpene_synth"/>
    <property type="match status" value="1"/>
</dbReference>
<comment type="cofactor">
    <cofactor evidence="1">
        <name>Mg(2+)</name>
        <dbReference type="ChEBI" id="CHEBI:18420"/>
    </cofactor>
</comment>
<dbReference type="PROSITE" id="PS51186">
    <property type="entry name" value="GNAT"/>
    <property type="match status" value="1"/>
</dbReference>
<dbReference type="OrthoDB" id="2343925at2759"/>
<dbReference type="SUPFAM" id="SSF48576">
    <property type="entry name" value="Terpenoid synthases"/>
    <property type="match status" value="1"/>
</dbReference>
<feature type="domain" description="N-acetyltransferase" evidence="9">
    <location>
        <begin position="2"/>
        <end position="151"/>
    </location>
</feature>
<dbReference type="EMBL" id="CP097510">
    <property type="protein sequence ID" value="URE37607.1"/>
    <property type="molecule type" value="Genomic_DNA"/>
</dbReference>
<dbReference type="FunFam" id="1.50.10.160:FF:000001">
    <property type="entry name" value="Ent-copalyl diphosphate synthase"/>
    <property type="match status" value="1"/>
</dbReference>
<dbReference type="InterPro" id="IPR001906">
    <property type="entry name" value="Terpene_synth_N"/>
</dbReference>
<evidence type="ECO:0000256" key="6">
    <source>
        <dbReference type="ARBA" id="ARBA00023315"/>
    </source>
</evidence>
<dbReference type="GO" id="GO:0016747">
    <property type="term" value="F:acyltransferase activity, transferring groups other than amino-acyl groups"/>
    <property type="evidence" value="ECO:0007669"/>
    <property type="project" value="InterPro"/>
</dbReference>
<dbReference type="CDD" id="cd04301">
    <property type="entry name" value="NAT_SF"/>
    <property type="match status" value="1"/>
</dbReference>
<keyword evidence="3" id="KW-0479">Metal-binding</keyword>
<evidence type="ECO:0000256" key="2">
    <source>
        <dbReference type="ARBA" id="ARBA00022679"/>
    </source>
</evidence>
<dbReference type="GO" id="GO:0000287">
    <property type="term" value="F:magnesium ion binding"/>
    <property type="evidence" value="ECO:0007669"/>
    <property type="project" value="TreeGrafter"/>
</dbReference>
<reference evidence="10" key="1">
    <citation type="submission" date="2022-05" db="EMBL/GenBank/DDBJ databases">
        <title>The Musa troglodytarum L. genome provides insights into the mechanism of non-climacteric behaviour and enrichment of carotenoids.</title>
        <authorList>
            <person name="Wang J."/>
        </authorList>
    </citation>
    <scope>NUCLEOTIDE SEQUENCE</scope>
    <source>
        <tissue evidence="10">Leaf</tissue>
    </source>
</reference>
<dbReference type="Gene3D" id="3.40.630.30">
    <property type="match status" value="1"/>
</dbReference>
<keyword evidence="2" id="KW-0808">Transferase</keyword>
<dbReference type="Pfam" id="PF00583">
    <property type="entry name" value="Acetyltransf_1"/>
    <property type="match status" value="1"/>
</dbReference>
<dbReference type="InterPro" id="IPR008949">
    <property type="entry name" value="Isoprenoid_synthase_dom_sf"/>
</dbReference>
<keyword evidence="5" id="KW-0413">Isomerase</keyword>
<accession>A0A9E7HPM0</accession>
<dbReference type="Proteomes" id="UP001055439">
    <property type="component" value="Chromosome 8"/>
</dbReference>
<dbReference type="SUPFAM" id="SSF55729">
    <property type="entry name" value="Acyl-CoA N-acyltransferases (Nat)"/>
    <property type="match status" value="1"/>
</dbReference>
<keyword evidence="11" id="KW-1185">Reference proteome</keyword>
<name>A0A9E7HPM0_9LILI</name>
<feature type="region of interest" description="Disordered" evidence="8">
    <location>
        <begin position="260"/>
        <end position="292"/>
    </location>
</feature>
<dbReference type="Gene3D" id="1.50.10.130">
    <property type="entry name" value="Terpene synthase, N-terminal domain"/>
    <property type="match status" value="1"/>
</dbReference>
<evidence type="ECO:0000256" key="4">
    <source>
        <dbReference type="ARBA" id="ARBA00022842"/>
    </source>
</evidence>
<keyword evidence="4" id="KW-0460">Magnesium</keyword>
<evidence type="ECO:0000256" key="3">
    <source>
        <dbReference type="ARBA" id="ARBA00022723"/>
    </source>
</evidence>
<dbReference type="FunFam" id="1.50.10.130:FF:000002">
    <property type="entry name" value="Ent-copalyl diphosphate synthase, chloroplastic"/>
    <property type="match status" value="1"/>
</dbReference>
<dbReference type="PANTHER" id="PTHR31739">
    <property type="entry name" value="ENT-COPALYL DIPHOSPHATE SYNTHASE, CHLOROPLASTIC"/>
    <property type="match status" value="1"/>
</dbReference>
<keyword evidence="6" id="KW-0012">Acyltransferase</keyword>
<evidence type="ECO:0000313" key="10">
    <source>
        <dbReference type="EMBL" id="URE37605.1"/>
    </source>
</evidence>
<dbReference type="InterPro" id="IPR016181">
    <property type="entry name" value="Acyl_CoA_acyltransferase"/>
</dbReference>
<evidence type="ECO:0000256" key="1">
    <source>
        <dbReference type="ARBA" id="ARBA00001946"/>
    </source>
</evidence>
<gene>
    <name evidence="10" type="ORF">MUK42_16130</name>
</gene>
<sequence>MTTIRRFCCNDLLRFASVNLDHLTETFNMSFYMTYLARWPDYFHVAEGPGNHIMGYIMGKVEGQGESWHGHVTAVTVASEYRRQQLAKKLMHLLENISDKIDKAYFVDLFVRASNMPAIKMYEKLGYVIYRRVLRYYSGEEDGLDMRKALYSKRVCSTVIHLVIVLEREYNQISPSMELWVSEAQSTAHLHPNNAPQQLSQHLGPNQKESPAVVEFVFIPPPSLPLSLSLTIPSLCALPYSIPQPLVCFLPLSCAKKPRLPPPDRTRPLTPGRLLFGSGDDDDDDGRRPAGAATSLADCTRHVLLPLHPPLPPFPCSCHLKLHVPASCRVAIECFDACEGWGESPEAPHGPCNLGIARRAEKEVRSARWRSHALSRPTTPEYGVGLIRNGLPVLHLPEHELQEAAEDEDDDDGLLEVILLYLEAVDDNEVPTVKDGSRKKVVMIDGSSSIALWIERIWRMVGDVRAMLRRMGDGEISISAYDTAWVALVKNTDGSGGPRFPSSLQWIVDNQLPDGSWGDAVTFSAHDRMINTLACVIALKSWTIYPDSCSRGLAFIRENMWRLREEEAELMPIGFEVAFPSLLDIAKALELEIPYGDPSLQEIDAKRNLKLKRIPRDVMHEVPTTLLHSLEGMPGLEWDRLLRLQCSDGSFLFSPSSTAFAAMQTGDDNCLNYLQRVIHRFGGGVPNVYPVDLFEHLWVVDRLERLGISRYFEPEIKDCLDYVYRFWTEDGICWAKNTRVHEVDDTSMGFRLLRLHGYDVSAGVFRHFEKDGEFFCFAGQSTQAVTGMYNLNRASQVAFPGEEILDRARSFSYLFLREKQAADQVVDKWIITKDLPGEVAYALDFPWYASLPRVETRLYLEQYGGSGDVWIGKTLYRMPLVNNDVYLELAKSDYNRCQCLHQLEWFDLEKWYEEAGLRWHRVNRRSLLRDYFLAAACVFEPDRAVERLGWARTAAMATAVSSYFSSATCTDEMRRSFIRDFLDDRSDGQDISRMGGKKAGEVLVGLLRQLIERLAADTRPAFQQQLVRHHLQQAWKEWLMEWHSDGSDRFGREETGLLLVRTMESCAGRFCSTELMATGPSYGRLGHLLSSLCHNLRRRQMLAAKSITEECAITSSCKDKAVEAEMRELARCVLQTSDDVNHHTKQTFLLVAKSFYYAAHCSPSALHTHISKVLFEPVA</sequence>
<evidence type="ECO:0000313" key="11">
    <source>
        <dbReference type="Proteomes" id="UP001055439"/>
    </source>
</evidence>
<proteinExistence type="inferred from homology"/>
<evidence type="ECO:0000256" key="5">
    <source>
        <dbReference type="ARBA" id="ARBA00023235"/>
    </source>
</evidence>
<dbReference type="FunFam" id="3.40.630.30:FF:000034">
    <property type="entry name" value="N-alpha-acetyltransferase 20"/>
    <property type="match status" value="1"/>
</dbReference>
<dbReference type="SUPFAM" id="SSF48239">
    <property type="entry name" value="Terpenoid cyclases/Protein prenyltransferases"/>
    <property type="match status" value="2"/>
</dbReference>
<protein>
    <submittedName>
        <fullName evidence="10">FR47-like protein</fullName>
    </submittedName>
</protein>
<comment type="similarity">
    <text evidence="7">Belongs to the acetyltransferase family. ARD1 subfamily.</text>
</comment>
<dbReference type="GO" id="GO:0016853">
    <property type="term" value="F:isomerase activity"/>
    <property type="evidence" value="ECO:0007669"/>
    <property type="project" value="UniProtKB-KW"/>
</dbReference>
<organism evidence="10 11">
    <name type="scientific">Musa troglodytarum</name>
    <name type="common">fe'i banana</name>
    <dbReference type="NCBI Taxonomy" id="320322"/>
    <lineage>
        <taxon>Eukaryota</taxon>
        <taxon>Viridiplantae</taxon>
        <taxon>Streptophyta</taxon>
        <taxon>Embryophyta</taxon>
        <taxon>Tracheophyta</taxon>
        <taxon>Spermatophyta</taxon>
        <taxon>Magnoliopsida</taxon>
        <taxon>Liliopsida</taxon>
        <taxon>Zingiberales</taxon>
        <taxon>Musaceae</taxon>
        <taxon>Musa</taxon>
    </lineage>
</organism>
<dbReference type="InterPro" id="IPR008930">
    <property type="entry name" value="Terpenoid_cyclase/PrenylTrfase"/>
</dbReference>
<dbReference type="SFLD" id="SFLDG01014">
    <property type="entry name" value="Terpene_Cyclase_Like_1_N-term"/>
    <property type="match status" value="1"/>
</dbReference>